<dbReference type="GO" id="GO:0008081">
    <property type="term" value="F:phosphoric diester hydrolase activity"/>
    <property type="evidence" value="ECO:0007669"/>
    <property type="project" value="InterPro"/>
</dbReference>
<dbReference type="RefSeq" id="WP_270030021.1">
    <property type="nucleotide sequence ID" value="NZ_JAPDDP010000119.1"/>
</dbReference>
<organism evidence="2 3">
    <name type="scientific">Solirubrobacter phytolaccae</name>
    <dbReference type="NCBI Taxonomy" id="1404360"/>
    <lineage>
        <taxon>Bacteria</taxon>
        <taxon>Bacillati</taxon>
        <taxon>Actinomycetota</taxon>
        <taxon>Thermoleophilia</taxon>
        <taxon>Solirubrobacterales</taxon>
        <taxon>Solirubrobacteraceae</taxon>
        <taxon>Solirubrobacter</taxon>
    </lineage>
</organism>
<dbReference type="CDD" id="cd08567">
    <property type="entry name" value="GDPD_SpGDE_like"/>
    <property type="match status" value="1"/>
</dbReference>
<dbReference type="PROSITE" id="PS51704">
    <property type="entry name" value="GP_PDE"/>
    <property type="match status" value="2"/>
</dbReference>
<gene>
    <name evidence="2" type="ORF">OJ997_34740</name>
</gene>
<feature type="domain" description="GP-PDE" evidence="1">
    <location>
        <begin position="318"/>
        <end position="631"/>
    </location>
</feature>
<sequence>MSGLILLASAPTALAAEAFDLESHRGGRGLRPENTLASFGHSLRLGVTTLELDTGVTKDGVVVVSHERRISTLECSGPHVGKLVKDLTLKQIKQLDCGTRRPPVPSTDEFLPTQEAVPGTKMPTLAEVFELANRYGAKGVQFNIETKIDPTPANKNDTIAPGPFARKVIAEIKKYKMTKRSLIQSFDWRTLVEARRVAPSLRRVALAQADTIKKGTPWTAGIKIGNNPFGDGSLALAVADELKADVLSPRYQDITDRLIKSAHNRGLTVIPWTVNQKADMKTLIKRDVDGIITDYPDRLREVMDAEGLDLPDPIASPFDVEAHRGGRRYRPENTLAAFTYGLSRDVDTLELDTAVTKDGVVVVAHDRSINPNHCQGDAALLGQPISQLTFAQIRTLDCGSKGDFAGQPGWVASPGEKMPTLQEVFDLVAAKGDTDVRFNIETKISPTVDDTVPYDVFTAKVVKLIQDNNLRSRAMIQSFDWRTIRLSKQLDPQIETVALVWQYAGADCDDISDECSLQAVIGDPSVISPWTGGLDWWRYKDLGKLVNAAKADVVSSNWQVHDPTQGKVNNADYYLKEDPAIYHGPPVPTLQDKGLRVVPYTINDQPTMQRVIDLGVDGIISDDPDALLLVAKRNGLR</sequence>
<dbReference type="SUPFAM" id="SSF51695">
    <property type="entry name" value="PLC-like phosphodiesterases"/>
    <property type="match status" value="2"/>
</dbReference>
<evidence type="ECO:0000313" key="2">
    <source>
        <dbReference type="EMBL" id="MDA0185515.1"/>
    </source>
</evidence>
<evidence type="ECO:0000313" key="3">
    <source>
        <dbReference type="Proteomes" id="UP001147653"/>
    </source>
</evidence>
<evidence type="ECO:0000259" key="1">
    <source>
        <dbReference type="PROSITE" id="PS51704"/>
    </source>
</evidence>
<accession>A0A9X3NF51</accession>
<dbReference type="Gene3D" id="3.20.20.190">
    <property type="entry name" value="Phosphatidylinositol (PI) phosphodiesterase"/>
    <property type="match status" value="2"/>
</dbReference>
<dbReference type="Proteomes" id="UP001147653">
    <property type="component" value="Unassembled WGS sequence"/>
</dbReference>
<dbReference type="InterPro" id="IPR030395">
    <property type="entry name" value="GP_PDE_dom"/>
</dbReference>
<dbReference type="PANTHER" id="PTHR46211">
    <property type="entry name" value="GLYCEROPHOSPHORYL DIESTER PHOSPHODIESTERASE"/>
    <property type="match status" value="1"/>
</dbReference>
<dbReference type="AlphaFoldDB" id="A0A9X3NF51"/>
<dbReference type="InterPro" id="IPR017946">
    <property type="entry name" value="PLC-like_Pdiesterase_TIM-brl"/>
</dbReference>
<comment type="caution">
    <text evidence="2">The sequence shown here is derived from an EMBL/GenBank/DDBJ whole genome shotgun (WGS) entry which is preliminary data.</text>
</comment>
<dbReference type="EMBL" id="JAPDDP010000119">
    <property type="protein sequence ID" value="MDA0185515.1"/>
    <property type="molecule type" value="Genomic_DNA"/>
</dbReference>
<keyword evidence="3" id="KW-1185">Reference proteome</keyword>
<feature type="domain" description="GP-PDE" evidence="1">
    <location>
        <begin position="19"/>
        <end position="303"/>
    </location>
</feature>
<proteinExistence type="predicted"/>
<dbReference type="Pfam" id="PF03009">
    <property type="entry name" value="GDPD"/>
    <property type="match status" value="2"/>
</dbReference>
<protein>
    <submittedName>
        <fullName evidence="2">Glycerophosphodiester phosphodiesterase family protein</fullName>
    </submittedName>
</protein>
<dbReference type="PANTHER" id="PTHR46211:SF14">
    <property type="entry name" value="GLYCEROPHOSPHODIESTER PHOSPHODIESTERASE"/>
    <property type="match status" value="1"/>
</dbReference>
<name>A0A9X3NF51_9ACTN</name>
<dbReference type="GO" id="GO:0006629">
    <property type="term" value="P:lipid metabolic process"/>
    <property type="evidence" value="ECO:0007669"/>
    <property type="project" value="InterPro"/>
</dbReference>
<reference evidence="2" key="1">
    <citation type="submission" date="2022-10" db="EMBL/GenBank/DDBJ databases">
        <title>The WGS of Solirubrobacter phytolaccae KCTC 29190.</title>
        <authorList>
            <person name="Jiang Z."/>
        </authorList>
    </citation>
    <scope>NUCLEOTIDE SEQUENCE</scope>
    <source>
        <strain evidence="2">KCTC 29190</strain>
    </source>
</reference>